<organism evidence="2">
    <name type="scientific">Chromera velia CCMP2878</name>
    <dbReference type="NCBI Taxonomy" id="1169474"/>
    <lineage>
        <taxon>Eukaryota</taxon>
        <taxon>Sar</taxon>
        <taxon>Alveolata</taxon>
        <taxon>Colpodellida</taxon>
        <taxon>Chromeraceae</taxon>
        <taxon>Chromera</taxon>
    </lineage>
</organism>
<proteinExistence type="predicted"/>
<dbReference type="GO" id="GO:0016593">
    <property type="term" value="C:Cdc73/Paf1 complex"/>
    <property type="evidence" value="ECO:0007669"/>
    <property type="project" value="InterPro"/>
</dbReference>
<gene>
    <name evidence="2" type="ORF">Cvel_8379</name>
</gene>
<dbReference type="EMBL" id="CDMZ01003767">
    <property type="protein sequence ID" value="CEM47520.1"/>
    <property type="molecule type" value="Genomic_DNA"/>
</dbReference>
<evidence type="ECO:0000256" key="1">
    <source>
        <dbReference type="SAM" id="MobiDB-lite"/>
    </source>
</evidence>
<dbReference type="AlphaFoldDB" id="A0A0G4HT27"/>
<sequence>MSTRGGDKAERSRQRYTFERLQFIRNSLYAGKIQFSTPFVDVPTPPNLLPVPTELEGFIDPLRKVLFGESCKKEALSIYGDGVQVIASDGFAPLREEDDEDLQDLALLGASRVDPDDRALSVLGRDVAVAGFTGEAETDAVVGLKAPTYTSTAPGASAARAPVLGISTTATGVGASFEGETLESIGETDEQKAVNKVEESFESVAKQLRNPTERRKPVIKHPRKPGVTGEIFRLIPNFELWGNTVTCVSFDEKTDEALELLRERGISGGRRNRRPKDLKSEELVMVRQPETERDSVEWALYKEMSFLEKQADEEEAKTIAAEEAGETGSEKAPDAAGSPQAAAVPDKPKPVPVEVTDVDAQDETIDLDALFGTGEGPSAAAAAAAPPQNQKKGHFGSSSLLSEAKMLKLLRKYTSSEGEARRSEKKGGQFVLLALPDPEKKPPKKRSWTDSTAEVLPLSCLGRILNFSKSKARRVEKRRPAEYEGFEFDDQLGEGEDEAEDRLALSRRDWSTEEELAAQGAKDEAFSLF</sequence>
<dbReference type="VEuPathDB" id="CryptoDB:Cvel_8379"/>
<dbReference type="InterPro" id="IPR007133">
    <property type="entry name" value="RNA_pol_II-assoc_Paf1"/>
</dbReference>
<feature type="region of interest" description="Disordered" evidence="1">
    <location>
        <begin position="312"/>
        <end position="353"/>
    </location>
</feature>
<evidence type="ECO:0000313" key="2">
    <source>
        <dbReference type="EMBL" id="CEM47520.1"/>
    </source>
</evidence>
<dbReference type="GO" id="GO:0006368">
    <property type="term" value="P:transcription elongation by RNA polymerase II"/>
    <property type="evidence" value="ECO:0007669"/>
    <property type="project" value="InterPro"/>
</dbReference>
<name>A0A0G4HT27_9ALVE</name>
<protein>
    <submittedName>
        <fullName evidence="2">Uncharacterized protein</fullName>
    </submittedName>
</protein>
<feature type="compositionally biased region" description="Basic and acidic residues" evidence="1">
    <location>
        <begin position="418"/>
        <end position="427"/>
    </location>
</feature>
<feature type="compositionally biased region" description="Low complexity" evidence="1">
    <location>
        <begin position="334"/>
        <end position="345"/>
    </location>
</feature>
<accession>A0A0G4HT27</accession>
<feature type="region of interest" description="Disordered" evidence="1">
    <location>
        <begin position="369"/>
        <end position="399"/>
    </location>
</feature>
<reference evidence="2" key="1">
    <citation type="submission" date="2014-11" db="EMBL/GenBank/DDBJ databases">
        <authorList>
            <person name="Otto D Thomas"/>
            <person name="Naeem Raeece"/>
        </authorList>
    </citation>
    <scope>NUCLEOTIDE SEQUENCE</scope>
</reference>
<feature type="region of interest" description="Disordered" evidence="1">
    <location>
        <begin position="414"/>
        <end position="452"/>
    </location>
</feature>
<dbReference type="Pfam" id="PF03985">
    <property type="entry name" value="Paf1"/>
    <property type="match status" value="1"/>
</dbReference>